<gene>
    <name evidence="2" type="ORF">HF685_00420</name>
</gene>
<dbReference type="PANTHER" id="PTHR36057:SF1">
    <property type="entry name" value="LIPOPROTEIN LIPID ATTACHMENT SITE-LIKE PROTEIN, PUTATIVE (DUF1223)-RELATED"/>
    <property type="match status" value="1"/>
</dbReference>
<dbReference type="KEGG" id="phao:HF685_00420"/>
<name>A0A6H2DH17_9SPHN</name>
<evidence type="ECO:0000313" key="2">
    <source>
        <dbReference type="EMBL" id="QJB67962.1"/>
    </source>
</evidence>
<proteinExistence type="predicted"/>
<dbReference type="EMBL" id="CP051217">
    <property type="protein sequence ID" value="QJB67962.1"/>
    <property type="molecule type" value="Genomic_DNA"/>
</dbReference>
<feature type="signal peptide" evidence="1">
    <location>
        <begin position="1"/>
        <end position="21"/>
    </location>
</feature>
<accession>A0A6H2DH17</accession>
<protein>
    <submittedName>
        <fullName evidence="2">DUF1223 domain-containing protein</fullName>
    </submittedName>
</protein>
<reference evidence="2 3" key="1">
    <citation type="submission" date="2020-04" db="EMBL/GenBank/DDBJ databases">
        <title>Genome sequence for Sphingorhabdus sp. strain M1.</title>
        <authorList>
            <person name="Park S.-J."/>
        </authorList>
    </citation>
    <scope>NUCLEOTIDE SEQUENCE [LARGE SCALE GENOMIC DNA]</scope>
    <source>
        <strain evidence="2 3">JK6</strain>
    </source>
</reference>
<keyword evidence="1" id="KW-0732">Signal</keyword>
<sequence>MNKLILSALVAGAAFAGFMSAQIAQSAEAGSTSITTPAQISFLVTLAGSQNDDNIQSRNPVVVELFTSQGCSSCPPADMLASRLAKDSSLLVITRPVTYWDRLGWKDTLAKEDNTRLQRAYAEKGLQGSGVYTPQMVVNGGGGAVGSRENDVRSLVRLAQKASAPTIETSRDDSGQMIVTISGKTRHMAGVSLIAMSSSEKVNVGRGENGGRILHYTNVVKAERNLGSWTGEPVSFVLNNQDINVYGADKYAIVVQQPGAGAIIGAKLLEI</sequence>
<dbReference type="Pfam" id="PF06764">
    <property type="entry name" value="DUF1223"/>
    <property type="match status" value="1"/>
</dbReference>
<dbReference type="SUPFAM" id="SSF52833">
    <property type="entry name" value="Thioredoxin-like"/>
    <property type="match status" value="1"/>
</dbReference>
<dbReference type="PANTHER" id="PTHR36057">
    <property type="match status" value="1"/>
</dbReference>
<evidence type="ECO:0000313" key="3">
    <source>
        <dbReference type="Proteomes" id="UP000501600"/>
    </source>
</evidence>
<organism evidence="2 3">
    <name type="scientific">Parasphingorhabdus halotolerans</name>
    <dbReference type="NCBI Taxonomy" id="2725558"/>
    <lineage>
        <taxon>Bacteria</taxon>
        <taxon>Pseudomonadati</taxon>
        <taxon>Pseudomonadota</taxon>
        <taxon>Alphaproteobacteria</taxon>
        <taxon>Sphingomonadales</taxon>
        <taxon>Sphingomonadaceae</taxon>
        <taxon>Parasphingorhabdus</taxon>
    </lineage>
</organism>
<dbReference type="RefSeq" id="WP_168817621.1">
    <property type="nucleotide sequence ID" value="NZ_CP051217.1"/>
</dbReference>
<keyword evidence="3" id="KW-1185">Reference proteome</keyword>
<dbReference type="Proteomes" id="UP000501600">
    <property type="component" value="Chromosome"/>
</dbReference>
<evidence type="ECO:0000256" key="1">
    <source>
        <dbReference type="SAM" id="SignalP"/>
    </source>
</evidence>
<dbReference type="InterPro" id="IPR010634">
    <property type="entry name" value="DUF1223"/>
</dbReference>
<dbReference type="AlphaFoldDB" id="A0A6H2DH17"/>
<dbReference type="InterPro" id="IPR036249">
    <property type="entry name" value="Thioredoxin-like_sf"/>
</dbReference>
<feature type="chain" id="PRO_5026328650" evidence="1">
    <location>
        <begin position="22"/>
        <end position="271"/>
    </location>
</feature>